<accession>A0A1X3CXX1</accession>
<dbReference type="InterPro" id="IPR016097">
    <property type="entry name" value="DUF695"/>
</dbReference>
<feature type="domain" description="Regulator of ribonuclease activity B" evidence="2">
    <location>
        <begin position="150"/>
        <end position="247"/>
    </location>
</feature>
<dbReference type="InterPro" id="IPR009671">
    <property type="entry name" value="RraB_dom"/>
</dbReference>
<organism evidence="3 4">
    <name type="scientific">Neisseria canis</name>
    <dbReference type="NCBI Taxonomy" id="493"/>
    <lineage>
        <taxon>Bacteria</taxon>
        <taxon>Pseudomonadati</taxon>
        <taxon>Pseudomonadota</taxon>
        <taxon>Betaproteobacteria</taxon>
        <taxon>Neisseriales</taxon>
        <taxon>Neisseriaceae</taxon>
        <taxon>Neisseria</taxon>
    </lineage>
</organism>
<keyword evidence="4" id="KW-1185">Reference proteome</keyword>
<dbReference type="Gene3D" id="3.30.70.970">
    <property type="entry name" value="RraB-like"/>
    <property type="match status" value="1"/>
</dbReference>
<dbReference type="EMBL" id="LR134313">
    <property type="protein sequence ID" value="VEF02810.1"/>
    <property type="molecule type" value="Genomic_DNA"/>
</dbReference>
<dbReference type="AlphaFoldDB" id="A0A1X3CXX1"/>
<evidence type="ECO:0000259" key="1">
    <source>
        <dbReference type="Pfam" id="PF05117"/>
    </source>
</evidence>
<evidence type="ECO:0000313" key="4">
    <source>
        <dbReference type="Proteomes" id="UP000279284"/>
    </source>
</evidence>
<reference evidence="3 4" key="1">
    <citation type="submission" date="2018-12" db="EMBL/GenBank/DDBJ databases">
        <authorList>
            <consortium name="Pathogen Informatics"/>
        </authorList>
    </citation>
    <scope>NUCLEOTIDE SEQUENCE [LARGE SCALE GENOMIC DNA]</scope>
    <source>
        <strain evidence="3 4">NCTC10296</strain>
    </source>
</reference>
<dbReference type="STRING" id="493.BWD07_05080"/>
<feature type="domain" description="DUF695" evidence="1">
    <location>
        <begin position="16"/>
        <end position="140"/>
    </location>
</feature>
<dbReference type="KEGG" id="nci:NCTC10296_01990"/>
<proteinExistence type="predicted"/>
<dbReference type="RefSeq" id="WP_085416300.1">
    <property type="nucleotide sequence ID" value="NZ_CAUJPY010000004.1"/>
</dbReference>
<dbReference type="SUPFAM" id="SSF89946">
    <property type="entry name" value="Hypothetical protein VC0424"/>
    <property type="match status" value="1"/>
</dbReference>
<evidence type="ECO:0000259" key="2">
    <source>
        <dbReference type="Pfam" id="PF06877"/>
    </source>
</evidence>
<dbReference type="Pfam" id="PF06877">
    <property type="entry name" value="RraB"/>
    <property type="match status" value="1"/>
</dbReference>
<protein>
    <submittedName>
        <fullName evidence="3">Protein of uncharacterized function (DUF1260)</fullName>
    </submittedName>
</protein>
<dbReference type="Pfam" id="PF05117">
    <property type="entry name" value="DUF695"/>
    <property type="match status" value="1"/>
</dbReference>
<evidence type="ECO:0000313" key="3">
    <source>
        <dbReference type="EMBL" id="VEF02810.1"/>
    </source>
</evidence>
<sequence>MVGLIKCHCYAASFPDGSPCIIRVRTDLADKAPLAGKPILCNIALGYKGEANGLPTDRQAAQLQTFIEGIIEHAEMKQSGIWVGSITAQGQRIVFFYSDNADFFHKTNAAYLNGLSEIPFVLGGNAEEDPDWQLYRNTLLPSREAQAYERNASMIEALRNYGDNLSQLRPIHHYAYFDTLADAEAFAHAAEGLGKYLNDINRSSDNTEVYRVTLTHVDSIDGERMAKIAATLEALAEQYNGEYDDWEALLVKQ</sequence>
<name>A0A1X3CXX1_9NEIS</name>
<dbReference type="InterPro" id="IPR036701">
    <property type="entry name" value="RraB-like_sf"/>
</dbReference>
<gene>
    <name evidence="3" type="ORF">NCTC10296_01990</name>
</gene>
<dbReference type="Proteomes" id="UP000279284">
    <property type="component" value="Chromosome"/>
</dbReference>